<dbReference type="AlphaFoldDB" id="A0A423VV98"/>
<evidence type="ECO:0000313" key="2">
    <source>
        <dbReference type="Proteomes" id="UP000283895"/>
    </source>
</evidence>
<dbReference type="Proteomes" id="UP000283895">
    <property type="component" value="Unassembled WGS sequence"/>
</dbReference>
<accession>A0A423VV98</accession>
<organism evidence="1 2">
    <name type="scientific">Cytospora schulzeri</name>
    <dbReference type="NCBI Taxonomy" id="448051"/>
    <lineage>
        <taxon>Eukaryota</taxon>
        <taxon>Fungi</taxon>
        <taxon>Dikarya</taxon>
        <taxon>Ascomycota</taxon>
        <taxon>Pezizomycotina</taxon>
        <taxon>Sordariomycetes</taxon>
        <taxon>Sordariomycetidae</taxon>
        <taxon>Diaporthales</taxon>
        <taxon>Cytosporaceae</taxon>
        <taxon>Cytospora</taxon>
    </lineage>
</organism>
<evidence type="ECO:0000313" key="1">
    <source>
        <dbReference type="EMBL" id="ROV94962.1"/>
    </source>
</evidence>
<dbReference type="EMBL" id="LKEA01000038">
    <property type="protein sequence ID" value="ROV94962.1"/>
    <property type="molecule type" value="Genomic_DNA"/>
</dbReference>
<protein>
    <submittedName>
        <fullName evidence="1">Uncharacterized protein</fullName>
    </submittedName>
</protein>
<gene>
    <name evidence="1" type="ORF">VMCG_08323</name>
</gene>
<sequence length="304" mass="34594">MANSLGSPAVIGAPFPQEPSCVLLTRVPREIRDMIYHFTFEGDQVAPKSWAARAHRFTNNRQLLFTCRQVYDEARPIFCGEMCLILPKAPRYNDRDIGVSDFTQARVRHVALHEDEGLYDERTTRAFLGRFPRLQTCVLPLAVQTLASPHQWKARYKDEKSMMADIALQHSFPGEWTSSSAAYLRFVELKDKDKKWMVTFTDVMPTDDVMPTMPSGASPDSLTGPQMCLVAMGLAEFAERIIFVRKFVFHLVTRHGEVKHKAGYVNYSTGKFFMSTKRNLVMHRDGHVDEGHRLVMSEDTATDG</sequence>
<dbReference type="OrthoDB" id="4763319at2759"/>
<proteinExistence type="predicted"/>
<comment type="caution">
    <text evidence="1">The sequence shown here is derived from an EMBL/GenBank/DDBJ whole genome shotgun (WGS) entry which is preliminary data.</text>
</comment>
<keyword evidence="2" id="KW-1185">Reference proteome</keyword>
<reference evidence="1 2" key="1">
    <citation type="submission" date="2015-09" db="EMBL/GenBank/DDBJ databases">
        <title>Host preference determinants of Valsa canker pathogens revealed by comparative genomics.</title>
        <authorList>
            <person name="Yin Z."/>
            <person name="Huang L."/>
        </authorList>
    </citation>
    <scope>NUCLEOTIDE SEQUENCE [LARGE SCALE GENOMIC DNA]</scope>
    <source>
        <strain evidence="1 2">03-1</strain>
    </source>
</reference>
<name>A0A423VV98_9PEZI</name>